<dbReference type="EMBL" id="LQPH01000041">
    <property type="protein sequence ID" value="ORW31380.1"/>
    <property type="molecule type" value="Genomic_DNA"/>
</dbReference>
<sequence length="61" mass="6781">MARLCALPQPVADPAAEKASILAYWRIVAGNRLFLLFGAAMIGSYVLMFQIYLELPVRPRS</sequence>
<keyword evidence="1" id="KW-0812">Transmembrane</keyword>
<keyword evidence="1" id="KW-0472">Membrane</keyword>
<accession>A0A1X1ZYG8</accession>
<feature type="transmembrane region" description="Helical" evidence="1">
    <location>
        <begin position="33"/>
        <end position="53"/>
    </location>
</feature>
<name>A0A1X1ZYG8_9MYCO</name>
<gene>
    <name evidence="2" type="ORF">AWC17_25990</name>
</gene>
<organism evidence="2 3">
    <name type="scientific">Mycobacterium nebraskense</name>
    <dbReference type="NCBI Taxonomy" id="244292"/>
    <lineage>
        <taxon>Bacteria</taxon>
        <taxon>Bacillati</taxon>
        <taxon>Actinomycetota</taxon>
        <taxon>Actinomycetes</taxon>
        <taxon>Mycobacteriales</taxon>
        <taxon>Mycobacteriaceae</taxon>
        <taxon>Mycobacterium</taxon>
    </lineage>
</organism>
<dbReference type="AlphaFoldDB" id="A0A1X1ZYG8"/>
<evidence type="ECO:0000313" key="2">
    <source>
        <dbReference type="EMBL" id="ORW31380.1"/>
    </source>
</evidence>
<comment type="caution">
    <text evidence="2">The sequence shown here is derived from an EMBL/GenBank/DDBJ whole genome shotgun (WGS) entry which is preliminary data.</text>
</comment>
<evidence type="ECO:0008006" key="4">
    <source>
        <dbReference type="Google" id="ProtNLM"/>
    </source>
</evidence>
<reference evidence="2 3" key="1">
    <citation type="submission" date="2016-01" db="EMBL/GenBank/DDBJ databases">
        <title>The new phylogeny of the genus Mycobacterium.</title>
        <authorList>
            <person name="Tarcisio F."/>
            <person name="Conor M."/>
            <person name="Antonella G."/>
            <person name="Elisabetta G."/>
            <person name="Giulia F.S."/>
            <person name="Sara T."/>
            <person name="Anna F."/>
            <person name="Clotilde B."/>
            <person name="Roberto B."/>
            <person name="Veronica D.S."/>
            <person name="Fabio R."/>
            <person name="Monica P."/>
            <person name="Olivier J."/>
            <person name="Enrico T."/>
            <person name="Nicola S."/>
        </authorList>
    </citation>
    <scope>NUCLEOTIDE SEQUENCE [LARGE SCALE GENOMIC DNA]</scope>
    <source>
        <strain evidence="2 3">DSM 44803</strain>
    </source>
</reference>
<dbReference type="Proteomes" id="UP000193781">
    <property type="component" value="Unassembled WGS sequence"/>
</dbReference>
<protein>
    <recommendedName>
        <fullName evidence="4">MFS transporter</fullName>
    </recommendedName>
</protein>
<evidence type="ECO:0000256" key="1">
    <source>
        <dbReference type="SAM" id="Phobius"/>
    </source>
</evidence>
<proteinExistence type="predicted"/>
<evidence type="ECO:0000313" key="3">
    <source>
        <dbReference type="Proteomes" id="UP000193781"/>
    </source>
</evidence>
<keyword evidence="3" id="KW-1185">Reference proteome</keyword>
<keyword evidence="1" id="KW-1133">Transmembrane helix</keyword>